<name>A0A7C4D2E8_9CREN</name>
<accession>A0A7C4D2E8</accession>
<dbReference type="SUPFAM" id="SSF74784">
    <property type="entry name" value="Translin"/>
    <property type="match status" value="1"/>
</dbReference>
<dbReference type="GO" id="GO:0046872">
    <property type="term" value="F:metal ion binding"/>
    <property type="evidence" value="ECO:0007669"/>
    <property type="project" value="UniProtKB-KW"/>
</dbReference>
<gene>
    <name evidence="2" type="ORF">ENU31_04770</name>
</gene>
<feature type="binding site" evidence="1">
    <location>
        <position position="119"/>
    </location>
    <ligand>
        <name>Mg(2+)</name>
        <dbReference type="ChEBI" id="CHEBI:18420"/>
    </ligand>
</feature>
<reference evidence="2" key="1">
    <citation type="journal article" date="2020" name="mSystems">
        <title>Genome- and Community-Level Interaction Insights into Carbon Utilization and Element Cycling Functions of Hydrothermarchaeota in Hydrothermal Sediment.</title>
        <authorList>
            <person name="Zhou Z."/>
            <person name="Liu Y."/>
            <person name="Xu W."/>
            <person name="Pan J."/>
            <person name="Luo Z.H."/>
            <person name="Li M."/>
        </authorList>
    </citation>
    <scope>NUCLEOTIDE SEQUENCE [LARGE SCALE GENOMIC DNA]</scope>
    <source>
        <strain evidence="2">SpSt-658</strain>
    </source>
</reference>
<dbReference type="PANTHER" id="PTHR10741">
    <property type="entry name" value="TRANSLIN AND TRANSLIN ASSOCIATED PROTEIN X"/>
    <property type="match status" value="1"/>
</dbReference>
<dbReference type="EMBL" id="DTCA01000148">
    <property type="protein sequence ID" value="HGM07702.1"/>
    <property type="molecule type" value="Genomic_DNA"/>
</dbReference>
<keyword evidence="1" id="KW-0479">Metal-binding</keyword>
<dbReference type="CDD" id="cd14820">
    <property type="entry name" value="TRAX"/>
    <property type="match status" value="1"/>
</dbReference>
<evidence type="ECO:0000256" key="1">
    <source>
        <dbReference type="PIRSR" id="PIRSR602848-1"/>
    </source>
</evidence>
<dbReference type="GO" id="GO:0043565">
    <property type="term" value="F:sequence-specific DNA binding"/>
    <property type="evidence" value="ECO:0007669"/>
    <property type="project" value="InterPro"/>
</dbReference>
<organism evidence="2">
    <name type="scientific">Ignisphaera aggregans</name>
    <dbReference type="NCBI Taxonomy" id="334771"/>
    <lineage>
        <taxon>Archaea</taxon>
        <taxon>Thermoproteota</taxon>
        <taxon>Thermoprotei</taxon>
        <taxon>Desulfurococcales</taxon>
        <taxon>Desulfurococcaceae</taxon>
        <taxon>Ignisphaera</taxon>
    </lineage>
</organism>
<dbReference type="Gene3D" id="1.20.58.2140">
    <property type="match status" value="1"/>
</dbReference>
<dbReference type="InterPro" id="IPR002848">
    <property type="entry name" value="Translin_fam"/>
</dbReference>
<sequence>MDTSYVKNYLDSLESARESLIKKGRDILNLCRSIISGVVLGKNVEEDLYKVSKLFNEVYEQIKSYPELVYSNIFYSIAAEYVEAIQLYSIVTQTRFLSIEELNVHPIPYLLGLADTIGELKRCSLESVRKNKFDEAFKLLELAEELYNRLSIFSYPDALLPGFRRKLDVYRRVIDDWKKFLIDMVSRKNLIDVLKVCYRD</sequence>
<protein>
    <submittedName>
        <fullName evidence="2">Haloacid dehalogenase</fullName>
    </submittedName>
</protein>
<dbReference type="InterPro" id="IPR036081">
    <property type="entry name" value="Translin_sf"/>
</dbReference>
<proteinExistence type="predicted"/>
<dbReference type="AlphaFoldDB" id="A0A7C4D2E8"/>
<evidence type="ECO:0000313" key="2">
    <source>
        <dbReference type="EMBL" id="HGM07702.1"/>
    </source>
</evidence>
<dbReference type="Pfam" id="PF01997">
    <property type="entry name" value="Translin"/>
    <property type="match status" value="1"/>
</dbReference>
<keyword evidence="1" id="KW-0460">Magnesium</keyword>
<comment type="caution">
    <text evidence="2">The sequence shown here is derived from an EMBL/GenBank/DDBJ whole genome shotgun (WGS) entry which is preliminary data.</text>
</comment>